<evidence type="ECO:0000313" key="2">
    <source>
        <dbReference type="Proteomes" id="UP001064048"/>
    </source>
</evidence>
<gene>
    <name evidence="1" type="ORF">MSG28_011175</name>
</gene>
<protein>
    <submittedName>
        <fullName evidence="1">Uncharacterized protein</fullName>
    </submittedName>
</protein>
<name>A0ACC0KRA7_CHOFU</name>
<dbReference type="Proteomes" id="UP001064048">
    <property type="component" value="Chromosome 18"/>
</dbReference>
<dbReference type="EMBL" id="CM046118">
    <property type="protein sequence ID" value="KAI8438800.1"/>
    <property type="molecule type" value="Genomic_DNA"/>
</dbReference>
<comment type="caution">
    <text evidence="1">The sequence shown here is derived from an EMBL/GenBank/DDBJ whole genome shotgun (WGS) entry which is preliminary data.</text>
</comment>
<reference evidence="1 2" key="1">
    <citation type="journal article" date="2022" name="Genome Biol. Evol.">
        <title>The Spruce Budworm Genome: Reconstructing the Evolutionary History of Antifreeze Proteins.</title>
        <authorList>
            <person name="Beliveau C."/>
            <person name="Gagne P."/>
            <person name="Picq S."/>
            <person name="Vernygora O."/>
            <person name="Keeling C.I."/>
            <person name="Pinkney K."/>
            <person name="Doucet D."/>
            <person name="Wen F."/>
            <person name="Johnston J.S."/>
            <person name="Maaroufi H."/>
            <person name="Boyle B."/>
            <person name="Laroche J."/>
            <person name="Dewar K."/>
            <person name="Juretic N."/>
            <person name="Blackburn G."/>
            <person name="Nisole A."/>
            <person name="Brunet B."/>
            <person name="Brandao M."/>
            <person name="Lumley L."/>
            <person name="Duan J."/>
            <person name="Quan G."/>
            <person name="Lucarotti C.J."/>
            <person name="Roe A.D."/>
            <person name="Sperling F.A.H."/>
            <person name="Levesque R.C."/>
            <person name="Cusson M."/>
        </authorList>
    </citation>
    <scope>NUCLEOTIDE SEQUENCE [LARGE SCALE GENOMIC DNA]</scope>
    <source>
        <strain evidence="1">Glfc:IPQL:Cfum</strain>
    </source>
</reference>
<evidence type="ECO:0000313" key="1">
    <source>
        <dbReference type="EMBL" id="KAI8438800.1"/>
    </source>
</evidence>
<keyword evidence="2" id="KW-1185">Reference proteome</keyword>
<proteinExistence type="predicted"/>
<organism evidence="1 2">
    <name type="scientific">Choristoneura fumiferana</name>
    <name type="common">Spruce budworm moth</name>
    <name type="synonym">Archips fumiferana</name>
    <dbReference type="NCBI Taxonomy" id="7141"/>
    <lineage>
        <taxon>Eukaryota</taxon>
        <taxon>Metazoa</taxon>
        <taxon>Ecdysozoa</taxon>
        <taxon>Arthropoda</taxon>
        <taxon>Hexapoda</taxon>
        <taxon>Insecta</taxon>
        <taxon>Pterygota</taxon>
        <taxon>Neoptera</taxon>
        <taxon>Endopterygota</taxon>
        <taxon>Lepidoptera</taxon>
        <taxon>Glossata</taxon>
        <taxon>Ditrysia</taxon>
        <taxon>Tortricoidea</taxon>
        <taxon>Tortricidae</taxon>
        <taxon>Tortricinae</taxon>
        <taxon>Choristoneura</taxon>
    </lineage>
</organism>
<accession>A0ACC0KRA7</accession>
<sequence>MNKYNNKRTFRDMQDCLDSDDELPTTYTEKTELPAYLDDDRFDDIGDLIEFPWLNTLPIRNPQTQDQGNCNVASIATVPDVHKEEKTLKTEIGPFPKKMPNMAETIVNLEVIFKNVEDITDPSSMDKVLMVLEETRMADDNYMELLVEKVGTETITWSQPWYQKSTCLTRKPKIPANETDTYESGSFTHDEYKRVEKNWNKFVRKFELPNTPVCLARWRNTNKARNSMKSVEEFVRCFVTAYLAKEANSVGNSAEVSQHSTEVLHGLSHNYNIVVESKVSKVLAINVDASSPEP</sequence>